<dbReference type="AlphaFoldDB" id="K0NGI5"/>
<dbReference type="STRING" id="651182.TOL2_C18640"/>
<dbReference type="Proteomes" id="UP000007347">
    <property type="component" value="Chromosome"/>
</dbReference>
<organism evidence="1 2">
    <name type="scientific">Desulfobacula toluolica (strain DSM 7467 / Tol2)</name>
    <dbReference type="NCBI Taxonomy" id="651182"/>
    <lineage>
        <taxon>Bacteria</taxon>
        <taxon>Pseudomonadati</taxon>
        <taxon>Thermodesulfobacteriota</taxon>
        <taxon>Desulfobacteria</taxon>
        <taxon>Desulfobacterales</taxon>
        <taxon>Desulfobacteraceae</taxon>
        <taxon>Desulfobacula</taxon>
    </lineage>
</organism>
<proteinExistence type="predicted"/>
<dbReference type="OrthoDB" id="9801450at2"/>
<dbReference type="InterPro" id="IPR008878">
    <property type="entry name" value="Transposase_IS66_Orf2"/>
</dbReference>
<keyword evidence="2" id="KW-1185">Reference proteome</keyword>
<dbReference type="RefSeq" id="WP_014957361.1">
    <property type="nucleotide sequence ID" value="NC_018645.1"/>
</dbReference>
<accession>K0NGI5</accession>
<dbReference type="EMBL" id="FO203503">
    <property type="protein sequence ID" value="CCK80025.1"/>
    <property type="molecule type" value="Genomic_DNA"/>
</dbReference>
<evidence type="ECO:0000313" key="1">
    <source>
        <dbReference type="EMBL" id="CCK80025.1"/>
    </source>
</evidence>
<dbReference type="PANTHER" id="PTHR36455:SF1">
    <property type="entry name" value="BLR8292 PROTEIN"/>
    <property type="match status" value="1"/>
</dbReference>
<dbReference type="Pfam" id="PF05717">
    <property type="entry name" value="TnpB_IS66"/>
    <property type="match status" value="1"/>
</dbReference>
<evidence type="ECO:0000313" key="2">
    <source>
        <dbReference type="Proteomes" id="UP000007347"/>
    </source>
</evidence>
<dbReference type="HOGENOM" id="CLU_128110_0_0_7"/>
<name>K0NGI5_DESTT</name>
<protein>
    <submittedName>
        <fullName evidence="1">Putative transposase</fullName>
    </submittedName>
</protein>
<dbReference type="KEGG" id="dto:TOL2_C18640"/>
<gene>
    <name evidence="1" type="ordered locus">TOL2_C18640</name>
</gene>
<dbReference type="PANTHER" id="PTHR36455">
    <property type="match status" value="1"/>
</dbReference>
<sequence>MIYIPPQSIIFAIPKHISFDIPIDQITGICKRYRLDYFSGDIYAFRDENETQIGLLTYDGHGIQWCIKRYSEGKISWWPHDTEVVQLLPRDLQIMLWGGNPSKIKMPEMWKPIHNIKR</sequence>
<reference evidence="1 2" key="1">
    <citation type="journal article" date="2013" name="Environ. Microbiol.">
        <title>Complete genome, catabolic sub-proteomes and key-metabolites of Desulfobacula toluolica Tol2, a marine, aromatic compound-degrading, sulfate-reducing bacterium.</title>
        <authorList>
            <person name="Wohlbrand L."/>
            <person name="Jacob J.H."/>
            <person name="Kube M."/>
            <person name="Mussmann M."/>
            <person name="Jarling R."/>
            <person name="Beck A."/>
            <person name="Amann R."/>
            <person name="Wilkes H."/>
            <person name="Reinhardt R."/>
            <person name="Rabus R."/>
        </authorList>
    </citation>
    <scope>NUCLEOTIDE SEQUENCE [LARGE SCALE GENOMIC DNA]</scope>
    <source>
        <strain evidence="2">DSM 7467 / Tol2</strain>
    </source>
</reference>